<gene>
    <name evidence="2" type="primary">g002</name>
    <name evidence="2" type="ORF">BN110_014</name>
</gene>
<dbReference type="EMBL" id="HE956707">
    <property type="protein sequence ID" value="CCI88383.2"/>
    <property type="molecule type" value="Genomic_DNA"/>
</dbReference>
<feature type="compositionally biased region" description="Polar residues" evidence="1">
    <location>
        <begin position="95"/>
        <end position="113"/>
    </location>
</feature>
<dbReference type="RefSeq" id="YP_009800336.1">
    <property type="nucleotide sequence ID" value="NC_047951.1"/>
</dbReference>
<evidence type="ECO:0000313" key="3">
    <source>
        <dbReference type="Proteomes" id="UP000002907"/>
    </source>
</evidence>
<dbReference type="GeneID" id="54990832"/>
<proteinExistence type="predicted"/>
<organism evidence="2 3">
    <name type="scientific">Yersinia phage phiR8-01</name>
    <dbReference type="NCBI Taxonomy" id="1206556"/>
    <lineage>
        <taxon>Viruses</taxon>
        <taxon>Duplodnaviria</taxon>
        <taxon>Heunggongvirae</taxon>
        <taxon>Uroviricota</taxon>
        <taxon>Caudoviricetes</taxon>
        <taxon>Autographivirales</taxon>
        <taxon>Autonotataviridae</taxon>
        <taxon>Melnykvirinae</taxon>
        <taxon>Pienvirus</taxon>
        <taxon>Pienvirus R801</taxon>
    </lineage>
</organism>
<feature type="compositionally biased region" description="Low complexity" evidence="1">
    <location>
        <begin position="1"/>
        <end position="17"/>
    </location>
</feature>
<evidence type="ECO:0000256" key="1">
    <source>
        <dbReference type="SAM" id="MobiDB-lite"/>
    </source>
</evidence>
<feature type="region of interest" description="Disordered" evidence="1">
    <location>
        <begin position="43"/>
        <end position="126"/>
    </location>
</feature>
<protein>
    <submittedName>
        <fullName evidence="2">Uncharacterized protein</fullName>
    </submittedName>
</protein>
<accession>I7J3R5</accession>
<sequence>MLKKVQQAAAKQAARLEAQAKRNQRTAKDDALANRLCMAGNSKLGKEEAKRSKLGTLAHSKPSENNGQNYAVDARKERKQMKPACAKYDKPSDFGTRTATAGSKTDATINSYFRNKRGDNLPRTRK</sequence>
<keyword evidence="3" id="KW-1185">Reference proteome</keyword>
<evidence type="ECO:0000313" key="2">
    <source>
        <dbReference type="EMBL" id="CCI88383.2"/>
    </source>
</evidence>
<feature type="region of interest" description="Disordered" evidence="1">
    <location>
        <begin position="1"/>
        <end position="28"/>
    </location>
</feature>
<reference evidence="2" key="1">
    <citation type="submission" date="2012-06" db="EMBL/GenBank/DDBJ databases">
        <title>Genomic characterization of five bacteriophages specific for Yersinia species.</title>
        <authorList>
            <person name="Skurnik M."/>
            <person name="Nawaz A."/>
            <person name="Happonen L."/>
            <person name="Butcher S."/>
            <person name="Mattinen L."/>
        </authorList>
    </citation>
    <scope>NUCLEOTIDE SEQUENCE [LARGE SCALE GENOMIC DNA]</scope>
</reference>
<dbReference type="Proteomes" id="UP000002907">
    <property type="component" value="Segment"/>
</dbReference>
<dbReference type="KEGG" id="vg:54990832"/>
<feature type="compositionally biased region" description="Basic and acidic residues" evidence="1">
    <location>
        <begin position="116"/>
        <end position="126"/>
    </location>
</feature>
<name>I7J3R5_9CAUD</name>